<comment type="caution">
    <text evidence="2">The sequence shown here is derived from an EMBL/GenBank/DDBJ whole genome shotgun (WGS) entry which is preliminary data.</text>
</comment>
<dbReference type="OrthoDB" id="2507450at2759"/>
<sequence length="359" mass="35071">MFTQIGSVALFALAASESALGRPLLVQRQSSNSSIGNFGSCSVPEISFGVGFDNRKETSFEPTDQASYNHGSADNIAIITQFMCDNLVNSCKADATAQATCVTATNAAAAALPGTGGQADAFNAVFGIKTNFANIPVVSDQGTTLGVDGTNSVSGAAATSIDASVTTAAAAATSAAATEDCPAAVTVTVTGAAAAATSAAAESAATSSAVAAAASATGTAAAASSTDSASIGNFGSCTVPQIQFGVGFDNRKETAFEPVDQTSYNHGSADNIAVITQFMCNTLTNTCNADATAKETCATATSAAAAALSGTGQQADAFNAVFGIKTNFANVPVVSNTGVTLGVDGTNSATAATAATTSA</sequence>
<keyword evidence="3" id="KW-1185">Reference proteome</keyword>
<feature type="signal peptide" evidence="1">
    <location>
        <begin position="1"/>
        <end position="21"/>
    </location>
</feature>
<reference evidence="2" key="1">
    <citation type="submission" date="2020-11" db="EMBL/GenBank/DDBJ databases">
        <authorList>
            <consortium name="DOE Joint Genome Institute"/>
            <person name="Ahrendt S."/>
            <person name="Riley R."/>
            <person name="Andreopoulos W."/>
            <person name="Labutti K."/>
            <person name="Pangilinan J."/>
            <person name="Ruiz-Duenas F.J."/>
            <person name="Barrasa J.M."/>
            <person name="Sanchez-Garcia M."/>
            <person name="Camarero S."/>
            <person name="Miyauchi S."/>
            <person name="Serrano A."/>
            <person name="Linde D."/>
            <person name="Babiker R."/>
            <person name="Drula E."/>
            <person name="Ayuso-Fernandez I."/>
            <person name="Pacheco R."/>
            <person name="Padilla G."/>
            <person name="Ferreira P."/>
            <person name="Barriuso J."/>
            <person name="Kellner H."/>
            <person name="Castanera R."/>
            <person name="Alfaro M."/>
            <person name="Ramirez L."/>
            <person name="Pisabarro A.G."/>
            <person name="Kuo A."/>
            <person name="Tritt A."/>
            <person name="Lipzen A."/>
            <person name="He G."/>
            <person name="Yan M."/>
            <person name="Ng V."/>
            <person name="Cullen D."/>
            <person name="Martin F."/>
            <person name="Rosso M.-N."/>
            <person name="Henrissat B."/>
            <person name="Hibbett D."/>
            <person name="Martinez A.T."/>
            <person name="Grigoriev I.V."/>
        </authorList>
    </citation>
    <scope>NUCLEOTIDE SEQUENCE</scope>
    <source>
        <strain evidence="2">AH 40177</strain>
    </source>
</reference>
<proteinExistence type="predicted"/>
<gene>
    <name evidence="2" type="ORF">BDP27DRAFT_49891</name>
</gene>
<evidence type="ECO:0000313" key="3">
    <source>
        <dbReference type="Proteomes" id="UP000772434"/>
    </source>
</evidence>
<protein>
    <submittedName>
        <fullName evidence="2">Uncharacterized protein</fullName>
    </submittedName>
</protein>
<accession>A0A9P5PLX2</accession>
<dbReference type="EMBL" id="JADNRY010000101">
    <property type="protein sequence ID" value="KAF9065587.1"/>
    <property type="molecule type" value="Genomic_DNA"/>
</dbReference>
<keyword evidence="1" id="KW-0732">Signal</keyword>
<name>A0A9P5PLX2_9AGAR</name>
<dbReference type="Proteomes" id="UP000772434">
    <property type="component" value="Unassembled WGS sequence"/>
</dbReference>
<feature type="chain" id="PRO_5040328838" evidence="1">
    <location>
        <begin position="22"/>
        <end position="359"/>
    </location>
</feature>
<evidence type="ECO:0000256" key="1">
    <source>
        <dbReference type="SAM" id="SignalP"/>
    </source>
</evidence>
<organism evidence="2 3">
    <name type="scientific">Rhodocollybia butyracea</name>
    <dbReference type="NCBI Taxonomy" id="206335"/>
    <lineage>
        <taxon>Eukaryota</taxon>
        <taxon>Fungi</taxon>
        <taxon>Dikarya</taxon>
        <taxon>Basidiomycota</taxon>
        <taxon>Agaricomycotina</taxon>
        <taxon>Agaricomycetes</taxon>
        <taxon>Agaricomycetidae</taxon>
        <taxon>Agaricales</taxon>
        <taxon>Marasmiineae</taxon>
        <taxon>Omphalotaceae</taxon>
        <taxon>Rhodocollybia</taxon>
    </lineage>
</organism>
<dbReference type="AlphaFoldDB" id="A0A9P5PLX2"/>
<evidence type="ECO:0000313" key="2">
    <source>
        <dbReference type="EMBL" id="KAF9065587.1"/>
    </source>
</evidence>